<dbReference type="Pfam" id="PF24800">
    <property type="entry name" value="DUF7702"/>
    <property type="match status" value="1"/>
</dbReference>
<reference evidence="3 4" key="1">
    <citation type="submission" date="2016-10" db="EMBL/GenBank/DDBJ databases">
        <title>Genome sequence of the ascomycete fungus Penicillium subrubescens.</title>
        <authorList>
            <person name="De Vries R.P."/>
            <person name="Peng M."/>
            <person name="Dilokpimol A."/>
            <person name="Hilden K."/>
            <person name="Makela M.R."/>
            <person name="Grigoriev I."/>
            <person name="Riley R."/>
            <person name="Granchi Z."/>
        </authorList>
    </citation>
    <scope>NUCLEOTIDE SEQUENCE [LARGE SCALE GENOMIC DNA]</scope>
    <source>
        <strain evidence="3 4">CBS 132785</strain>
    </source>
</reference>
<feature type="transmembrane region" description="Helical" evidence="1">
    <location>
        <begin position="6"/>
        <end position="27"/>
    </location>
</feature>
<keyword evidence="1" id="KW-0472">Membrane</keyword>
<feature type="domain" description="DUF7702" evidence="2">
    <location>
        <begin position="3"/>
        <end position="244"/>
    </location>
</feature>
<accession>A0A1Q5UD96</accession>
<feature type="transmembrane region" description="Helical" evidence="1">
    <location>
        <begin position="111"/>
        <end position="130"/>
    </location>
</feature>
<dbReference type="AlphaFoldDB" id="A0A1Q5UD96"/>
<dbReference type="PANTHER" id="PTHR42109">
    <property type="entry name" value="UNPLACED GENOMIC SCAFFOLD UM_SCAF_CONTIG_1.265, WHOLE GENOME SHOTGUN SEQUENCE"/>
    <property type="match status" value="1"/>
</dbReference>
<keyword evidence="1" id="KW-1133">Transmembrane helix</keyword>
<protein>
    <recommendedName>
        <fullName evidence="2">DUF7702 domain-containing protein</fullName>
    </recommendedName>
</protein>
<dbReference type="OrthoDB" id="2560628at2759"/>
<feature type="transmembrane region" description="Helical" evidence="1">
    <location>
        <begin position="217"/>
        <end position="242"/>
    </location>
</feature>
<organism evidence="3 4">
    <name type="scientific">Penicillium subrubescens</name>
    <dbReference type="NCBI Taxonomy" id="1316194"/>
    <lineage>
        <taxon>Eukaryota</taxon>
        <taxon>Fungi</taxon>
        <taxon>Dikarya</taxon>
        <taxon>Ascomycota</taxon>
        <taxon>Pezizomycotina</taxon>
        <taxon>Eurotiomycetes</taxon>
        <taxon>Eurotiomycetidae</taxon>
        <taxon>Eurotiales</taxon>
        <taxon>Aspergillaceae</taxon>
        <taxon>Penicillium</taxon>
    </lineage>
</organism>
<evidence type="ECO:0000313" key="4">
    <source>
        <dbReference type="Proteomes" id="UP000186955"/>
    </source>
</evidence>
<feature type="transmembrane region" description="Helical" evidence="1">
    <location>
        <begin position="181"/>
        <end position="205"/>
    </location>
</feature>
<dbReference type="STRING" id="1316194.A0A1Q5UD96"/>
<sequence length="265" mass="28808">MAVTYRHGISILELIVYFPSLFLSIFLVIRHGLRTNSGFLFLTTFALARIIGACCDLATISNSSSVSLYIAAAICSSIGLSPLMLACTGLLSRADLSIEKVTGRTALPRPAFPFFRILTTVAMVLSIVGLTANMSAEGLQHPDIKVKIGMILYVVSWAVMVAMLAVVALRKGSIERGEKRTVLAVALSSPFILVRVLYAFFVWFLNNSKFSLLNGNVTVQLVMAVLEEFAVVIICLGVGMTLRVRSKETRESDGEDLTSHSSRKP</sequence>
<feature type="transmembrane region" description="Helical" evidence="1">
    <location>
        <begin position="66"/>
        <end position="91"/>
    </location>
</feature>
<dbReference type="EMBL" id="MNBE01000347">
    <property type="protein sequence ID" value="OKP10432.1"/>
    <property type="molecule type" value="Genomic_DNA"/>
</dbReference>
<dbReference type="PANTHER" id="PTHR42109:SF2">
    <property type="entry name" value="INTEGRAL MEMBRANE PROTEIN"/>
    <property type="match status" value="1"/>
</dbReference>
<dbReference type="InterPro" id="IPR056119">
    <property type="entry name" value="DUF7702"/>
</dbReference>
<evidence type="ECO:0000313" key="3">
    <source>
        <dbReference type="EMBL" id="OKP10432.1"/>
    </source>
</evidence>
<evidence type="ECO:0000259" key="2">
    <source>
        <dbReference type="Pfam" id="PF24800"/>
    </source>
</evidence>
<feature type="transmembrane region" description="Helical" evidence="1">
    <location>
        <begin position="150"/>
        <end position="169"/>
    </location>
</feature>
<dbReference type="Proteomes" id="UP000186955">
    <property type="component" value="Unassembled WGS sequence"/>
</dbReference>
<evidence type="ECO:0000256" key="1">
    <source>
        <dbReference type="SAM" id="Phobius"/>
    </source>
</evidence>
<name>A0A1Q5UD96_9EURO</name>
<proteinExistence type="predicted"/>
<comment type="caution">
    <text evidence="3">The sequence shown here is derived from an EMBL/GenBank/DDBJ whole genome shotgun (WGS) entry which is preliminary data.</text>
</comment>
<keyword evidence="4" id="KW-1185">Reference proteome</keyword>
<feature type="transmembrane region" description="Helical" evidence="1">
    <location>
        <begin position="39"/>
        <end position="60"/>
    </location>
</feature>
<gene>
    <name evidence="3" type="ORF">PENSUB_4156</name>
</gene>
<keyword evidence="1" id="KW-0812">Transmembrane</keyword>